<evidence type="ECO:0000313" key="2">
    <source>
        <dbReference type="EMBL" id="GAC41471.1"/>
    </source>
</evidence>
<comment type="caution">
    <text evidence="2">The sequence shown here is derived from an EMBL/GenBank/DDBJ whole genome shotgun (WGS) entry which is preliminary data.</text>
</comment>
<keyword evidence="1" id="KW-0472">Membrane</keyword>
<keyword evidence="1" id="KW-1133">Transmembrane helix</keyword>
<accession>M9LMP5</accession>
<keyword evidence="3" id="KW-1185">Reference proteome</keyword>
<sequence length="114" mass="13403">MDKDSAYISVVHKDEQITRNSYFEGSTIIVKNKNDIRELRNITEKSKLHYYDFIYFHIVIIFAASLVVINTLEFVRKNIREFSIHIFCGATKVHIALRIFLQVFIVLLLCASKY</sequence>
<feature type="transmembrane region" description="Helical" evidence="1">
    <location>
        <begin position="84"/>
        <end position="109"/>
    </location>
</feature>
<protein>
    <submittedName>
        <fullName evidence="2">Uncharacterized protein</fullName>
    </submittedName>
</protein>
<dbReference type="AlphaFoldDB" id="M9LMP5"/>
<gene>
    <name evidence="2" type="ORF">PPOP_0821</name>
</gene>
<dbReference type="Proteomes" id="UP000029453">
    <property type="component" value="Unassembled WGS sequence"/>
</dbReference>
<reference evidence="2 3" key="1">
    <citation type="submission" date="2012-10" db="EMBL/GenBank/DDBJ databases">
        <title>Draft Genome Sequence of Paenibacillus popilliae ATCC 14706T.</title>
        <authorList>
            <person name="Iiyama K."/>
            <person name="Mori K."/>
            <person name="Mon H."/>
            <person name="Chieda Y."/>
            <person name="Lee J.M."/>
            <person name="Kusakabe T."/>
            <person name="Tashiro K."/>
            <person name="Asano S."/>
            <person name="Yasunaga-Aoki C."/>
            <person name="Shimizu S."/>
        </authorList>
    </citation>
    <scope>NUCLEOTIDE SEQUENCE [LARGE SCALE GENOMIC DNA]</scope>
    <source>
        <strain evidence="2 3">ATCC 14706</strain>
    </source>
</reference>
<evidence type="ECO:0000313" key="3">
    <source>
        <dbReference type="Proteomes" id="UP000029453"/>
    </source>
</evidence>
<name>M9LMP5_PAEPP</name>
<proteinExistence type="predicted"/>
<organism evidence="2 3">
    <name type="scientific">Paenibacillus popilliae ATCC 14706</name>
    <dbReference type="NCBI Taxonomy" id="1212764"/>
    <lineage>
        <taxon>Bacteria</taxon>
        <taxon>Bacillati</taxon>
        <taxon>Bacillota</taxon>
        <taxon>Bacilli</taxon>
        <taxon>Bacillales</taxon>
        <taxon>Paenibacillaceae</taxon>
        <taxon>Paenibacillus</taxon>
    </lineage>
</organism>
<dbReference type="EMBL" id="BALG01000037">
    <property type="protein sequence ID" value="GAC41471.1"/>
    <property type="molecule type" value="Genomic_DNA"/>
</dbReference>
<evidence type="ECO:0000256" key="1">
    <source>
        <dbReference type="SAM" id="Phobius"/>
    </source>
</evidence>
<feature type="transmembrane region" description="Helical" evidence="1">
    <location>
        <begin position="53"/>
        <end position="72"/>
    </location>
</feature>
<keyword evidence="1" id="KW-0812">Transmembrane</keyword>